<reference evidence="3" key="1">
    <citation type="submission" date="2020-07" db="EMBL/GenBank/DDBJ databases">
        <title>Metabolic diversity and evolutionary history of the archaeal phylum ###Micrarchaeota### uncovered from a freshwater lake metagenome.</title>
        <authorList>
            <person name="Kadnikov V.V."/>
            <person name="Savvichev A.S."/>
            <person name="Mardanov A.V."/>
            <person name="Beletsky A.V."/>
            <person name="Chupakov A.V."/>
            <person name="Kokryatskaya N.M."/>
            <person name="Pimenov N.V."/>
            <person name="Ravin N.V."/>
        </authorList>
    </citation>
    <scope>NUCLEOTIDE SEQUENCE [LARGE SCALE GENOMIC DNA]</scope>
</reference>
<dbReference type="Proteomes" id="UP000510821">
    <property type="component" value="Chromosome"/>
</dbReference>
<keyword evidence="1" id="KW-0472">Membrane</keyword>
<dbReference type="KEGG" id="flt:Sv326_0514"/>
<sequence>MGIQINFKMTTEQKIAIIALIFLLIIAWLGKMSQA</sequence>
<evidence type="ECO:0000313" key="2">
    <source>
        <dbReference type="EMBL" id="QLJ52689.1"/>
    </source>
</evidence>
<protein>
    <submittedName>
        <fullName evidence="2">Uncharacterized protein</fullName>
    </submittedName>
</protein>
<dbReference type="AlphaFoldDB" id="A0A7D5XJK4"/>
<accession>A0A7D5XJK4</accession>
<gene>
    <name evidence="2" type="ORF">Sv326_0514</name>
</gene>
<dbReference type="EMBL" id="CP058998">
    <property type="protein sequence ID" value="QLJ52689.1"/>
    <property type="molecule type" value="Genomic_DNA"/>
</dbReference>
<proteinExistence type="predicted"/>
<name>A0A7D5XJK4_FERL1</name>
<keyword evidence="1" id="KW-1133">Transmembrane helix</keyword>
<evidence type="ECO:0000313" key="3">
    <source>
        <dbReference type="Proteomes" id="UP000510821"/>
    </source>
</evidence>
<organism evidence="2 3">
    <name type="scientific">Fermentimicrarchaeum limneticum</name>
    <dbReference type="NCBI Taxonomy" id="2795018"/>
    <lineage>
        <taxon>Archaea</taxon>
        <taxon>Candidatus Micrarchaeota</taxon>
        <taxon>Candidatus Fermentimicrarchaeales</taxon>
        <taxon>Candidatus Fermentimicrarchaeaceae</taxon>
        <taxon>Candidatus Fermentimicrarchaeum</taxon>
    </lineage>
</organism>
<keyword evidence="1" id="KW-0812">Transmembrane</keyword>
<feature type="transmembrane region" description="Helical" evidence="1">
    <location>
        <begin position="12"/>
        <end position="30"/>
    </location>
</feature>
<evidence type="ECO:0000256" key="1">
    <source>
        <dbReference type="SAM" id="Phobius"/>
    </source>
</evidence>